<evidence type="ECO:0000313" key="6">
    <source>
        <dbReference type="Proteomes" id="UP000572817"/>
    </source>
</evidence>
<sequence length="348" mass="37987">MDFTLRCNSLKCRAQLNDRAVVTTCSHIFCINCTNHLGLSNADSNIRVCPACDTPLTNPDDAAETRLDPTEDYKTSVLSGLSPTIIMECAGRALAFYSYQTTQEIMYQEYLARSLTEKYTTLNTEMDKVVHDANTEIANLRERLQAAEQEQKRFENDMHKMADAYKEKTKTQAHLQKVYTQLKAQVLAGQVASAASDDADATLRSATGEIFVDRLTGAGGPHSRLPVDRNRRRVDSQRRSNGSEGGGDGWRGNQGYNGRILSSRNALINATPQHRTRLGELNGQIYHPMGNIGAQHTPIVRQPLGNLGPNTFAGAGVNGHGLSAGMRAGKQVNTNAAPRGAWGSRLPG</sequence>
<proteinExistence type="predicted"/>
<dbReference type="PANTHER" id="PTHR14305:SF0">
    <property type="entry name" value="E3 UBIQUITIN-PROTEIN LIGASE CCNB1IP1"/>
    <property type="match status" value="1"/>
</dbReference>
<dbReference type="OrthoDB" id="441210at2759"/>
<dbReference type="GO" id="GO:0000795">
    <property type="term" value="C:synaptonemal complex"/>
    <property type="evidence" value="ECO:0007669"/>
    <property type="project" value="InterPro"/>
</dbReference>
<name>A0A8H4N103_9PEZI</name>
<protein>
    <submittedName>
        <fullName evidence="5">Zinc finger RING-type protein</fullName>
    </submittedName>
</protein>
<dbReference type="PANTHER" id="PTHR14305">
    <property type="entry name" value="E3 UBIQUITIN-PROTEIN LIGASE CCNB1IP1"/>
    <property type="match status" value="1"/>
</dbReference>
<evidence type="ECO:0000256" key="3">
    <source>
        <dbReference type="SAM" id="MobiDB-lite"/>
    </source>
</evidence>
<dbReference type="InterPro" id="IPR013083">
    <property type="entry name" value="Znf_RING/FYVE/PHD"/>
</dbReference>
<keyword evidence="1" id="KW-0479">Metal-binding</keyword>
<keyword evidence="2" id="KW-0175">Coiled coil</keyword>
<evidence type="ECO:0000256" key="2">
    <source>
        <dbReference type="SAM" id="Coils"/>
    </source>
</evidence>
<feature type="domain" description="RING-type" evidence="4">
    <location>
        <begin position="12"/>
        <end position="53"/>
    </location>
</feature>
<evidence type="ECO:0000259" key="4">
    <source>
        <dbReference type="PROSITE" id="PS50089"/>
    </source>
</evidence>
<keyword evidence="1" id="KW-0863">Zinc-finger</keyword>
<dbReference type="Pfam" id="PF14634">
    <property type="entry name" value="zf-RING_5"/>
    <property type="match status" value="1"/>
</dbReference>
<feature type="coiled-coil region" evidence="2">
    <location>
        <begin position="123"/>
        <end position="164"/>
    </location>
</feature>
<dbReference type="AlphaFoldDB" id="A0A8H4N103"/>
<accession>A0A8H4N103</accession>
<feature type="compositionally biased region" description="Gly residues" evidence="3">
    <location>
        <begin position="243"/>
        <end position="252"/>
    </location>
</feature>
<reference evidence="5" key="1">
    <citation type="submission" date="2020-04" db="EMBL/GenBank/DDBJ databases">
        <title>Genome Assembly and Annotation of Botryosphaeria dothidea sdau 11-99, a Latent Pathogen of Apple Fruit Ring Rot in China.</title>
        <authorList>
            <person name="Yu C."/>
            <person name="Diao Y."/>
            <person name="Lu Q."/>
            <person name="Zhao J."/>
            <person name="Cui S."/>
            <person name="Peng C."/>
            <person name="He B."/>
            <person name="Liu H."/>
        </authorList>
    </citation>
    <scope>NUCLEOTIDE SEQUENCE [LARGE SCALE GENOMIC DNA]</scope>
    <source>
        <strain evidence="5">Sdau11-99</strain>
    </source>
</reference>
<dbReference type="GO" id="GO:0061630">
    <property type="term" value="F:ubiquitin protein ligase activity"/>
    <property type="evidence" value="ECO:0007669"/>
    <property type="project" value="InterPro"/>
</dbReference>
<dbReference type="Proteomes" id="UP000572817">
    <property type="component" value="Unassembled WGS sequence"/>
</dbReference>
<dbReference type="GO" id="GO:0008270">
    <property type="term" value="F:zinc ion binding"/>
    <property type="evidence" value="ECO:0007669"/>
    <property type="project" value="UniProtKB-KW"/>
</dbReference>
<dbReference type="Gene3D" id="3.30.40.10">
    <property type="entry name" value="Zinc/RING finger domain, C3HC4 (zinc finger)"/>
    <property type="match status" value="1"/>
</dbReference>
<keyword evidence="1" id="KW-0862">Zinc</keyword>
<feature type="compositionally biased region" description="Basic and acidic residues" evidence="3">
    <location>
        <begin position="225"/>
        <end position="238"/>
    </location>
</feature>
<dbReference type="InterPro" id="IPR042448">
    <property type="entry name" value="CCNB1IP1"/>
</dbReference>
<dbReference type="InterPro" id="IPR001841">
    <property type="entry name" value="Znf_RING"/>
</dbReference>
<dbReference type="GO" id="GO:0007131">
    <property type="term" value="P:reciprocal meiotic recombination"/>
    <property type="evidence" value="ECO:0007669"/>
    <property type="project" value="InterPro"/>
</dbReference>
<gene>
    <name evidence="5" type="ORF">GTA08_BOTSDO05363</name>
</gene>
<keyword evidence="6" id="KW-1185">Reference proteome</keyword>
<evidence type="ECO:0000256" key="1">
    <source>
        <dbReference type="PROSITE-ProRule" id="PRU00175"/>
    </source>
</evidence>
<feature type="region of interest" description="Disordered" evidence="3">
    <location>
        <begin position="214"/>
        <end position="256"/>
    </location>
</feature>
<comment type="caution">
    <text evidence="5">The sequence shown here is derived from an EMBL/GenBank/DDBJ whole genome shotgun (WGS) entry which is preliminary data.</text>
</comment>
<dbReference type="EMBL" id="WWBZ02000033">
    <property type="protein sequence ID" value="KAF4306759.1"/>
    <property type="molecule type" value="Genomic_DNA"/>
</dbReference>
<dbReference type="SUPFAM" id="SSF57850">
    <property type="entry name" value="RING/U-box"/>
    <property type="match status" value="1"/>
</dbReference>
<dbReference type="PROSITE" id="PS50089">
    <property type="entry name" value="ZF_RING_2"/>
    <property type="match status" value="1"/>
</dbReference>
<organism evidence="5 6">
    <name type="scientific">Botryosphaeria dothidea</name>
    <dbReference type="NCBI Taxonomy" id="55169"/>
    <lineage>
        <taxon>Eukaryota</taxon>
        <taxon>Fungi</taxon>
        <taxon>Dikarya</taxon>
        <taxon>Ascomycota</taxon>
        <taxon>Pezizomycotina</taxon>
        <taxon>Dothideomycetes</taxon>
        <taxon>Dothideomycetes incertae sedis</taxon>
        <taxon>Botryosphaeriales</taxon>
        <taxon>Botryosphaeriaceae</taxon>
        <taxon>Botryosphaeria</taxon>
    </lineage>
</organism>
<evidence type="ECO:0000313" key="5">
    <source>
        <dbReference type="EMBL" id="KAF4306759.1"/>
    </source>
</evidence>